<feature type="compositionally biased region" description="Polar residues" evidence="1">
    <location>
        <begin position="61"/>
        <end position="83"/>
    </location>
</feature>
<accession>A0A8H4IWI2</accession>
<dbReference type="Proteomes" id="UP000572817">
    <property type="component" value="Unassembled WGS sequence"/>
</dbReference>
<feature type="region of interest" description="Disordered" evidence="1">
    <location>
        <begin position="294"/>
        <end position="331"/>
    </location>
</feature>
<comment type="caution">
    <text evidence="2">The sequence shown here is derived from an EMBL/GenBank/DDBJ whole genome shotgun (WGS) entry which is preliminary data.</text>
</comment>
<proteinExistence type="predicted"/>
<gene>
    <name evidence="2" type="ORF">GTA08_BOTSDO04234</name>
</gene>
<dbReference type="AlphaFoldDB" id="A0A8H4IWI2"/>
<dbReference type="OrthoDB" id="10603468at2759"/>
<name>A0A8H4IWI2_9PEZI</name>
<dbReference type="EMBL" id="WWBZ02000022">
    <property type="protein sequence ID" value="KAF4307657.1"/>
    <property type="molecule type" value="Genomic_DNA"/>
</dbReference>
<feature type="region of interest" description="Disordered" evidence="1">
    <location>
        <begin position="1"/>
        <end position="83"/>
    </location>
</feature>
<reference evidence="2" key="1">
    <citation type="submission" date="2020-04" db="EMBL/GenBank/DDBJ databases">
        <title>Genome Assembly and Annotation of Botryosphaeria dothidea sdau 11-99, a Latent Pathogen of Apple Fruit Ring Rot in China.</title>
        <authorList>
            <person name="Yu C."/>
            <person name="Diao Y."/>
            <person name="Lu Q."/>
            <person name="Zhao J."/>
            <person name="Cui S."/>
            <person name="Peng C."/>
            <person name="He B."/>
            <person name="Liu H."/>
        </authorList>
    </citation>
    <scope>NUCLEOTIDE SEQUENCE [LARGE SCALE GENOMIC DNA]</scope>
    <source>
        <strain evidence="2">Sdau11-99</strain>
    </source>
</reference>
<keyword evidence="3" id="KW-1185">Reference proteome</keyword>
<feature type="region of interest" description="Disordered" evidence="1">
    <location>
        <begin position="96"/>
        <end position="120"/>
    </location>
</feature>
<evidence type="ECO:0000256" key="1">
    <source>
        <dbReference type="SAM" id="MobiDB-lite"/>
    </source>
</evidence>
<feature type="compositionally biased region" description="Low complexity" evidence="1">
    <location>
        <begin position="306"/>
        <end position="331"/>
    </location>
</feature>
<evidence type="ECO:0000313" key="3">
    <source>
        <dbReference type="Proteomes" id="UP000572817"/>
    </source>
</evidence>
<feature type="region of interest" description="Disordered" evidence="1">
    <location>
        <begin position="236"/>
        <end position="256"/>
    </location>
</feature>
<evidence type="ECO:0000313" key="2">
    <source>
        <dbReference type="EMBL" id="KAF4307657.1"/>
    </source>
</evidence>
<sequence>MPPKPPPSTKSHSRQRKTEEFRNFSTNLQGRLARIVQQDDQQQPAGGTRRNPIPIDDNEPHQQSRPSFPHAQDTTTNGTPNNLAQQLGLYFNRASNRPAGHLSHQPDWPVMTSDVRSEPQPNALPVNLPSPPATLPAPPGPTDAHFVYADERDAYLARCPPNVDFSQVSTISSSSSSSSSSSCCCIAPANLPTQIVFTPTTRTGRAPAVPPTRPPPALDAAQARQMLNRFIAAANEQQQRAPPAPPHPHALPHLDAQDASDPAHYLHCEVCRGIRARAIPDEHEFWGESGAAAARPQMVAQPRPDPASAVPVPVPAPAAAAGARVLRPTRR</sequence>
<organism evidence="2 3">
    <name type="scientific">Botryosphaeria dothidea</name>
    <dbReference type="NCBI Taxonomy" id="55169"/>
    <lineage>
        <taxon>Eukaryota</taxon>
        <taxon>Fungi</taxon>
        <taxon>Dikarya</taxon>
        <taxon>Ascomycota</taxon>
        <taxon>Pezizomycotina</taxon>
        <taxon>Dothideomycetes</taxon>
        <taxon>Dothideomycetes incertae sedis</taxon>
        <taxon>Botryosphaeriales</taxon>
        <taxon>Botryosphaeriaceae</taxon>
        <taxon>Botryosphaeria</taxon>
    </lineage>
</organism>
<protein>
    <submittedName>
        <fullName evidence="2">Uncharacterized protein</fullName>
    </submittedName>
</protein>